<name>A0A1V4JKN7_PATFA</name>
<reference evidence="1 2" key="1">
    <citation type="submission" date="2016-02" db="EMBL/GenBank/DDBJ databases">
        <title>Band-tailed pigeon sequencing and assembly.</title>
        <authorList>
            <person name="Soares A.E."/>
            <person name="Novak B.J."/>
            <person name="Rice E.S."/>
            <person name="O'Connell B."/>
            <person name="Chang D."/>
            <person name="Weber S."/>
            <person name="Shapiro B."/>
        </authorList>
    </citation>
    <scope>NUCLEOTIDE SEQUENCE [LARGE SCALE GENOMIC DNA]</scope>
    <source>
        <strain evidence="1">BTP2013</strain>
        <tissue evidence="1">Blood</tissue>
    </source>
</reference>
<sequence length="168" mass="19603">MELILLCRKRKQALEDDFTGCACFSDSCLLSLLHSPRGIRTIAHVLWQERRMNKNDAFGDCFQPSILFLLHPYIRLFTCDCFFYFHLTITLQVSNAEEQDIEYLRCKSDRRVFFSVLGWNQKQMQKGEPIGLHNNVELVATKCHKQARDEDVVIEADEQTSPSFKFCT</sequence>
<dbReference type="Proteomes" id="UP000190648">
    <property type="component" value="Unassembled WGS sequence"/>
</dbReference>
<comment type="caution">
    <text evidence="1">The sequence shown here is derived from an EMBL/GenBank/DDBJ whole genome shotgun (WGS) entry which is preliminary data.</text>
</comment>
<accession>A0A1V4JKN7</accession>
<dbReference type="AlphaFoldDB" id="A0A1V4JKN7"/>
<keyword evidence="2" id="KW-1185">Reference proteome</keyword>
<protein>
    <submittedName>
        <fullName evidence="1">Uncharacterized protein</fullName>
    </submittedName>
</protein>
<dbReference type="EMBL" id="LSYS01006902">
    <property type="protein sequence ID" value="OPJ72743.1"/>
    <property type="molecule type" value="Genomic_DNA"/>
</dbReference>
<organism evidence="1 2">
    <name type="scientific">Patagioenas fasciata monilis</name>
    <dbReference type="NCBI Taxonomy" id="372326"/>
    <lineage>
        <taxon>Eukaryota</taxon>
        <taxon>Metazoa</taxon>
        <taxon>Chordata</taxon>
        <taxon>Craniata</taxon>
        <taxon>Vertebrata</taxon>
        <taxon>Euteleostomi</taxon>
        <taxon>Archelosauria</taxon>
        <taxon>Archosauria</taxon>
        <taxon>Dinosauria</taxon>
        <taxon>Saurischia</taxon>
        <taxon>Theropoda</taxon>
        <taxon>Coelurosauria</taxon>
        <taxon>Aves</taxon>
        <taxon>Neognathae</taxon>
        <taxon>Neoaves</taxon>
        <taxon>Columbimorphae</taxon>
        <taxon>Columbiformes</taxon>
        <taxon>Columbidae</taxon>
        <taxon>Patagioenas</taxon>
    </lineage>
</organism>
<evidence type="ECO:0000313" key="1">
    <source>
        <dbReference type="EMBL" id="OPJ72743.1"/>
    </source>
</evidence>
<evidence type="ECO:0000313" key="2">
    <source>
        <dbReference type="Proteomes" id="UP000190648"/>
    </source>
</evidence>
<proteinExistence type="predicted"/>
<gene>
    <name evidence="1" type="ORF">AV530_005258</name>
</gene>